<keyword evidence="8" id="KW-0812">Transmembrane</keyword>
<dbReference type="Gene3D" id="1.10.287.130">
    <property type="match status" value="1"/>
</dbReference>
<protein>
    <recommendedName>
        <fullName evidence="2">histidine kinase</fullName>
        <ecNumber evidence="2">2.7.13.3</ecNumber>
    </recommendedName>
</protein>
<dbReference type="EMBL" id="UINC01003234">
    <property type="protein sequence ID" value="SVA04527.1"/>
    <property type="molecule type" value="Genomic_DNA"/>
</dbReference>
<gene>
    <name evidence="12" type="ORF">METZ01_LOCUS57381</name>
</gene>
<feature type="domain" description="PAS" evidence="10">
    <location>
        <begin position="129"/>
        <end position="173"/>
    </location>
</feature>
<dbReference type="CDD" id="cd00130">
    <property type="entry name" value="PAS"/>
    <property type="match status" value="1"/>
</dbReference>
<dbReference type="PRINTS" id="PR00344">
    <property type="entry name" value="BCTRLSENSOR"/>
</dbReference>
<evidence type="ECO:0000256" key="3">
    <source>
        <dbReference type="ARBA" id="ARBA00022553"/>
    </source>
</evidence>
<dbReference type="InterPro" id="IPR004358">
    <property type="entry name" value="Sig_transdc_His_kin-like_C"/>
</dbReference>
<dbReference type="Gene3D" id="6.10.340.10">
    <property type="match status" value="1"/>
</dbReference>
<dbReference type="PROSITE" id="PS50112">
    <property type="entry name" value="PAS"/>
    <property type="match status" value="1"/>
</dbReference>
<evidence type="ECO:0000259" key="10">
    <source>
        <dbReference type="PROSITE" id="PS50112"/>
    </source>
</evidence>
<accession>A0A381SQ65</accession>
<dbReference type="InterPro" id="IPR035965">
    <property type="entry name" value="PAS-like_dom_sf"/>
</dbReference>
<keyword evidence="6" id="KW-0902">Two-component regulatory system</keyword>
<evidence type="ECO:0000256" key="5">
    <source>
        <dbReference type="ARBA" id="ARBA00022777"/>
    </source>
</evidence>
<evidence type="ECO:0000256" key="6">
    <source>
        <dbReference type="ARBA" id="ARBA00023012"/>
    </source>
</evidence>
<keyword evidence="7 8" id="KW-0472">Membrane</keyword>
<dbReference type="InterPro" id="IPR036097">
    <property type="entry name" value="HisK_dim/P_sf"/>
</dbReference>
<evidence type="ECO:0000256" key="7">
    <source>
        <dbReference type="ARBA" id="ARBA00023136"/>
    </source>
</evidence>
<dbReference type="GO" id="GO:0016036">
    <property type="term" value="P:cellular response to phosphate starvation"/>
    <property type="evidence" value="ECO:0007669"/>
    <property type="project" value="TreeGrafter"/>
</dbReference>
<dbReference type="CDD" id="cd06225">
    <property type="entry name" value="HAMP"/>
    <property type="match status" value="1"/>
</dbReference>
<dbReference type="SMART" id="SM00091">
    <property type="entry name" value="PAS"/>
    <property type="match status" value="1"/>
</dbReference>
<dbReference type="NCBIfam" id="TIGR00229">
    <property type="entry name" value="sensory_box"/>
    <property type="match status" value="1"/>
</dbReference>
<dbReference type="InterPro" id="IPR003661">
    <property type="entry name" value="HisK_dim/P_dom"/>
</dbReference>
<keyword evidence="4" id="KW-0808">Transferase</keyword>
<dbReference type="Gene3D" id="3.30.565.10">
    <property type="entry name" value="Histidine kinase-like ATPase, C-terminal domain"/>
    <property type="match status" value="1"/>
</dbReference>
<dbReference type="SMART" id="SM00304">
    <property type="entry name" value="HAMP"/>
    <property type="match status" value="1"/>
</dbReference>
<dbReference type="FunFam" id="3.30.565.10:FF:000006">
    <property type="entry name" value="Sensor histidine kinase WalK"/>
    <property type="match status" value="1"/>
</dbReference>
<proteinExistence type="predicted"/>
<evidence type="ECO:0000256" key="8">
    <source>
        <dbReference type="SAM" id="Phobius"/>
    </source>
</evidence>
<dbReference type="FunFam" id="1.10.287.130:FF:000001">
    <property type="entry name" value="Two-component sensor histidine kinase"/>
    <property type="match status" value="1"/>
</dbReference>
<evidence type="ECO:0000256" key="1">
    <source>
        <dbReference type="ARBA" id="ARBA00000085"/>
    </source>
</evidence>
<dbReference type="InterPro" id="IPR003660">
    <property type="entry name" value="HAMP_dom"/>
</dbReference>
<dbReference type="SUPFAM" id="SSF55785">
    <property type="entry name" value="PYP-like sensor domain (PAS domain)"/>
    <property type="match status" value="1"/>
</dbReference>
<dbReference type="SUPFAM" id="SSF158472">
    <property type="entry name" value="HAMP domain-like"/>
    <property type="match status" value="1"/>
</dbReference>
<dbReference type="PROSITE" id="PS50885">
    <property type="entry name" value="HAMP"/>
    <property type="match status" value="1"/>
</dbReference>
<keyword evidence="5" id="KW-0418">Kinase</keyword>
<feature type="domain" description="Histidine kinase" evidence="9">
    <location>
        <begin position="250"/>
        <end position="464"/>
    </location>
</feature>
<dbReference type="SMART" id="SM00387">
    <property type="entry name" value="HATPase_c"/>
    <property type="match status" value="1"/>
</dbReference>
<dbReference type="PROSITE" id="PS50109">
    <property type="entry name" value="HIS_KIN"/>
    <property type="match status" value="1"/>
</dbReference>
<organism evidence="12">
    <name type="scientific">marine metagenome</name>
    <dbReference type="NCBI Taxonomy" id="408172"/>
    <lineage>
        <taxon>unclassified sequences</taxon>
        <taxon>metagenomes</taxon>
        <taxon>ecological metagenomes</taxon>
    </lineage>
</organism>
<feature type="domain" description="HAMP" evidence="11">
    <location>
        <begin position="72"/>
        <end position="124"/>
    </location>
</feature>
<dbReference type="SUPFAM" id="SSF47384">
    <property type="entry name" value="Homodimeric domain of signal transducing histidine kinase"/>
    <property type="match status" value="1"/>
</dbReference>
<dbReference type="InterPro" id="IPR036890">
    <property type="entry name" value="HATPase_C_sf"/>
</dbReference>
<evidence type="ECO:0000259" key="11">
    <source>
        <dbReference type="PROSITE" id="PS50885"/>
    </source>
</evidence>
<dbReference type="PANTHER" id="PTHR45453">
    <property type="entry name" value="PHOSPHATE REGULON SENSOR PROTEIN PHOR"/>
    <property type="match status" value="1"/>
</dbReference>
<dbReference type="InterPro" id="IPR003594">
    <property type="entry name" value="HATPase_dom"/>
</dbReference>
<dbReference type="SMART" id="SM00388">
    <property type="entry name" value="HisKA"/>
    <property type="match status" value="1"/>
</dbReference>
<dbReference type="GO" id="GO:0004721">
    <property type="term" value="F:phosphoprotein phosphatase activity"/>
    <property type="evidence" value="ECO:0007669"/>
    <property type="project" value="TreeGrafter"/>
</dbReference>
<dbReference type="GO" id="GO:0005886">
    <property type="term" value="C:plasma membrane"/>
    <property type="evidence" value="ECO:0007669"/>
    <property type="project" value="TreeGrafter"/>
</dbReference>
<dbReference type="Pfam" id="PF00672">
    <property type="entry name" value="HAMP"/>
    <property type="match status" value="1"/>
</dbReference>
<dbReference type="Pfam" id="PF02518">
    <property type="entry name" value="HATPase_c"/>
    <property type="match status" value="1"/>
</dbReference>
<evidence type="ECO:0000313" key="12">
    <source>
        <dbReference type="EMBL" id="SVA04527.1"/>
    </source>
</evidence>
<dbReference type="Pfam" id="PF00512">
    <property type="entry name" value="HisKA"/>
    <property type="match status" value="1"/>
</dbReference>
<dbReference type="GO" id="GO:0000155">
    <property type="term" value="F:phosphorelay sensor kinase activity"/>
    <property type="evidence" value="ECO:0007669"/>
    <property type="project" value="InterPro"/>
</dbReference>
<dbReference type="InterPro" id="IPR005467">
    <property type="entry name" value="His_kinase_dom"/>
</dbReference>
<dbReference type="Pfam" id="PF00989">
    <property type="entry name" value="PAS"/>
    <property type="match status" value="1"/>
</dbReference>
<evidence type="ECO:0000259" key="9">
    <source>
        <dbReference type="PROSITE" id="PS50109"/>
    </source>
</evidence>
<comment type="catalytic activity">
    <reaction evidence="1">
        <text>ATP + protein L-histidine = ADP + protein N-phospho-L-histidine.</text>
        <dbReference type="EC" id="2.7.13.3"/>
    </reaction>
</comment>
<dbReference type="CDD" id="cd00082">
    <property type="entry name" value="HisKA"/>
    <property type="match status" value="1"/>
</dbReference>
<evidence type="ECO:0000256" key="4">
    <source>
        <dbReference type="ARBA" id="ARBA00022679"/>
    </source>
</evidence>
<sequence length="475" mass="52479">MTVLSFFSSPLWKIISVFLVLVTFVIIFSSVYIFNRLNEVYSDQASELVVVVILVGLMTTFAALLVILYTSRRINRAINKLITGVSLISEGDLDHRVTSISKDETSDLSNAFNHMAETISGTVIALSSERNTLSALLDTMGDGVIVTDENGTITLLNKTAQAIFNLENSAYLGLRLADVIRDFEIIRMASDCFESKESIQDEIEIPEIRRYLSVTTTPVGSGSEAGVLITVHDLTNIRQLENTRKEFVSNVSHELRSPLASVKAMVETLENGAYEDRRIAGDFLKRIDKDVDRMTSLVADLLELSRLESGQENIELEPVEVRSLVAETISIILDQIENCPTISSNIADTVEVLGDKQKITQILINLLQNSAKFTSHEGKVTVSAKSDEEFLEISVQDTGSGIGTEHLPHLFERFYKVDRSRRDGGSGLGLAIVKHIVQAHGGVVYVDSIEGEGSNFHFTLPLLNRLHVVRNFGTN</sequence>
<dbReference type="InterPro" id="IPR000014">
    <property type="entry name" value="PAS"/>
</dbReference>
<evidence type="ECO:0000256" key="2">
    <source>
        <dbReference type="ARBA" id="ARBA00012438"/>
    </source>
</evidence>
<name>A0A381SQ65_9ZZZZ</name>
<dbReference type="EC" id="2.7.13.3" evidence="2"/>
<dbReference type="CDD" id="cd00075">
    <property type="entry name" value="HATPase"/>
    <property type="match status" value="1"/>
</dbReference>
<dbReference type="InterPro" id="IPR050351">
    <property type="entry name" value="BphY/WalK/GraS-like"/>
</dbReference>
<feature type="transmembrane region" description="Helical" evidence="8">
    <location>
        <begin position="48"/>
        <end position="70"/>
    </location>
</feature>
<dbReference type="InterPro" id="IPR013767">
    <property type="entry name" value="PAS_fold"/>
</dbReference>
<dbReference type="AlphaFoldDB" id="A0A381SQ65"/>
<dbReference type="PANTHER" id="PTHR45453:SF1">
    <property type="entry name" value="PHOSPHATE REGULON SENSOR PROTEIN PHOR"/>
    <property type="match status" value="1"/>
</dbReference>
<keyword evidence="8" id="KW-1133">Transmembrane helix</keyword>
<feature type="transmembrane region" description="Helical" evidence="8">
    <location>
        <begin position="12"/>
        <end position="33"/>
    </location>
</feature>
<dbReference type="SUPFAM" id="SSF55874">
    <property type="entry name" value="ATPase domain of HSP90 chaperone/DNA topoisomerase II/histidine kinase"/>
    <property type="match status" value="1"/>
</dbReference>
<reference evidence="12" key="1">
    <citation type="submission" date="2018-05" db="EMBL/GenBank/DDBJ databases">
        <authorList>
            <person name="Lanie J.A."/>
            <person name="Ng W.-L."/>
            <person name="Kazmierczak K.M."/>
            <person name="Andrzejewski T.M."/>
            <person name="Davidsen T.M."/>
            <person name="Wayne K.J."/>
            <person name="Tettelin H."/>
            <person name="Glass J.I."/>
            <person name="Rusch D."/>
            <person name="Podicherti R."/>
            <person name="Tsui H.-C.T."/>
            <person name="Winkler M.E."/>
        </authorList>
    </citation>
    <scope>NUCLEOTIDE SEQUENCE</scope>
</reference>
<keyword evidence="3" id="KW-0597">Phosphoprotein</keyword>
<dbReference type="Gene3D" id="3.30.450.20">
    <property type="entry name" value="PAS domain"/>
    <property type="match status" value="1"/>
</dbReference>
<dbReference type="GO" id="GO:0006355">
    <property type="term" value="P:regulation of DNA-templated transcription"/>
    <property type="evidence" value="ECO:0007669"/>
    <property type="project" value="InterPro"/>
</dbReference>